<evidence type="ECO:0000256" key="10">
    <source>
        <dbReference type="ARBA" id="ARBA00048336"/>
    </source>
</evidence>
<evidence type="ECO:0000313" key="15">
    <source>
        <dbReference type="EMBL" id="KAK3294078.1"/>
    </source>
</evidence>
<dbReference type="Proteomes" id="UP001278766">
    <property type="component" value="Unassembled WGS sequence"/>
</dbReference>
<dbReference type="PROSITE" id="PS51479">
    <property type="entry name" value="ZF_RTR1"/>
    <property type="match status" value="1"/>
</dbReference>
<dbReference type="GeneID" id="87840966"/>
<dbReference type="GO" id="GO:0008270">
    <property type="term" value="F:zinc ion binding"/>
    <property type="evidence" value="ECO:0007669"/>
    <property type="project" value="UniProtKB-KW"/>
</dbReference>
<feature type="compositionally biased region" description="Basic and acidic residues" evidence="13">
    <location>
        <begin position="1"/>
        <end position="11"/>
    </location>
</feature>
<comment type="function">
    <text evidence="12">Putative RNA polymerase II subunit B1 C-terminal domain (CTD) phosphatase involved in RNA polymerase II transcription regulation.</text>
</comment>
<dbReference type="InterPro" id="IPR007308">
    <property type="entry name" value="Rtr1/RPAP2_dom"/>
</dbReference>
<reference evidence="15" key="1">
    <citation type="journal article" date="2023" name="Mol. Phylogenet. Evol.">
        <title>Genome-scale phylogeny and comparative genomics of the fungal order Sordariales.</title>
        <authorList>
            <person name="Hensen N."/>
            <person name="Bonometti L."/>
            <person name="Westerberg I."/>
            <person name="Brannstrom I.O."/>
            <person name="Guillou S."/>
            <person name="Cros-Aarteil S."/>
            <person name="Calhoun S."/>
            <person name="Haridas S."/>
            <person name="Kuo A."/>
            <person name="Mondo S."/>
            <person name="Pangilinan J."/>
            <person name="Riley R."/>
            <person name="LaButti K."/>
            <person name="Andreopoulos B."/>
            <person name="Lipzen A."/>
            <person name="Chen C."/>
            <person name="Yan M."/>
            <person name="Daum C."/>
            <person name="Ng V."/>
            <person name="Clum A."/>
            <person name="Steindorff A."/>
            <person name="Ohm R.A."/>
            <person name="Martin F."/>
            <person name="Silar P."/>
            <person name="Natvig D.O."/>
            <person name="Lalanne C."/>
            <person name="Gautier V."/>
            <person name="Ament-Velasquez S.L."/>
            <person name="Kruys A."/>
            <person name="Hutchinson M.I."/>
            <person name="Powell A.J."/>
            <person name="Barry K."/>
            <person name="Miller A.N."/>
            <person name="Grigoriev I.V."/>
            <person name="Debuchy R."/>
            <person name="Gladieux P."/>
            <person name="Hiltunen Thoren M."/>
            <person name="Johannesson H."/>
        </authorList>
    </citation>
    <scope>NUCLEOTIDE SEQUENCE</scope>
    <source>
        <strain evidence="15">CBS 168.71</strain>
    </source>
</reference>
<keyword evidence="5 12" id="KW-0378">Hydrolase</keyword>
<evidence type="ECO:0000256" key="1">
    <source>
        <dbReference type="ARBA" id="ARBA00004123"/>
    </source>
</evidence>
<feature type="domain" description="RTR1-type" evidence="14">
    <location>
        <begin position="130"/>
        <end position="209"/>
    </location>
</feature>
<dbReference type="GO" id="GO:0005634">
    <property type="term" value="C:nucleus"/>
    <property type="evidence" value="ECO:0007669"/>
    <property type="project" value="UniProtKB-SubCell"/>
</dbReference>
<comment type="caution">
    <text evidence="15">The sequence shown here is derived from an EMBL/GenBank/DDBJ whole genome shotgun (WGS) entry which is preliminary data.</text>
</comment>
<dbReference type="AlphaFoldDB" id="A0AAE0LQT1"/>
<comment type="similarity">
    <text evidence="2 11 12">Belongs to the RPAP2 family.</text>
</comment>
<dbReference type="InterPro" id="IPR038534">
    <property type="entry name" value="Rtr1/RPAP2_sf"/>
</dbReference>
<dbReference type="GO" id="GO:0043175">
    <property type="term" value="F:RNA polymerase core enzyme binding"/>
    <property type="evidence" value="ECO:0007669"/>
    <property type="project" value="UniProtKB-UniRule"/>
</dbReference>
<organism evidence="15 16">
    <name type="scientific">Chaetomium fimeti</name>
    <dbReference type="NCBI Taxonomy" id="1854472"/>
    <lineage>
        <taxon>Eukaryota</taxon>
        <taxon>Fungi</taxon>
        <taxon>Dikarya</taxon>
        <taxon>Ascomycota</taxon>
        <taxon>Pezizomycotina</taxon>
        <taxon>Sordariomycetes</taxon>
        <taxon>Sordariomycetidae</taxon>
        <taxon>Sordariales</taxon>
        <taxon>Chaetomiaceae</taxon>
        <taxon>Chaetomium</taxon>
    </lineage>
</organism>
<gene>
    <name evidence="15" type="ORF">B0H64DRAFT_399507</name>
</gene>
<comment type="subcellular location">
    <subcellularLocation>
        <location evidence="1 12">Nucleus</location>
    </subcellularLocation>
</comment>
<accession>A0AAE0LQT1</accession>
<dbReference type="GO" id="GO:0008420">
    <property type="term" value="F:RNA polymerase II CTD heptapeptide repeat phosphatase activity"/>
    <property type="evidence" value="ECO:0007669"/>
    <property type="project" value="UniProtKB-UniRule"/>
</dbReference>
<evidence type="ECO:0000256" key="6">
    <source>
        <dbReference type="ARBA" id="ARBA00022833"/>
    </source>
</evidence>
<sequence>MRDSESHVGDTKKKKLTEHHHQSITHIKMATPSAMMSQTNPPSKPKPKGILKQPTARPPQDEAATTELTRAEILARNENAARLRLLQKLRDTQLKPPVPLSTFETLCQLPHSSTHPASAPSPEDTRTFLTLLTDFQPSEYLDLIEERNCLGKCGYALCGRARRAVGGAFSIGPGGIARAGDVNKWCSDACARRALHLKVQLDNPSYVRDGRIGGGMVVKLELRDEGGQGGQGGGAGGSQGGGDAAKPPRGKEEDRNELAQVLAKLEIDRQMNGKKTDESALAGERGDATGGLLAGVTRVDVNIKEAAAVGPTKPPGPQAKGGEFTIEGYTPKIFREGKGPGTSQALAEGNGSETAKKPAEGDESGGSEDDDDDDDFFTVRF</sequence>
<keyword evidence="8 12" id="KW-0539">Nucleus</keyword>
<keyword evidence="7 12" id="KW-0904">Protein phosphatase</keyword>
<reference evidence="15" key="2">
    <citation type="submission" date="2023-06" db="EMBL/GenBank/DDBJ databases">
        <authorList>
            <consortium name="Lawrence Berkeley National Laboratory"/>
            <person name="Haridas S."/>
            <person name="Hensen N."/>
            <person name="Bonometti L."/>
            <person name="Westerberg I."/>
            <person name="Brannstrom I.O."/>
            <person name="Guillou S."/>
            <person name="Cros-Aarteil S."/>
            <person name="Calhoun S."/>
            <person name="Kuo A."/>
            <person name="Mondo S."/>
            <person name="Pangilinan J."/>
            <person name="Riley R."/>
            <person name="Labutti K."/>
            <person name="Andreopoulos B."/>
            <person name="Lipzen A."/>
            <person name="Chen C."/>
            <person name="Yanf M."/>
            <person name="Daum C."/>
            <person name="Ng V."/>
            <person name="Clum A."/>
            <person name="Steindorff A."/>
            <person name="Ohm R."/>
            <person name="Martin F."/>
            <person name="Silar P."/>
            <person name="Natvig D."/>
            <person name="Lalanne C."/>
            <person name="Gautier V."/>
            <person name="Ament-Velasquez S.L."/>
            <person name="Kruys A."/>
            <person name="Hutchinson M.I."/>
            <person name="Powell A.J."/>
            <person name="Barry K."/>
            <person name="Miller A.N."/>
            <person name="Grigoriev I.V."/>
            <person name="Debuchy R."/>
            <person name="Gladieux P."/>
            <person name="Thoren M.H."/>
            <person name="Johannesson H."/>
        </authorList>
    </citation>
    <scope>NUCLEOTIDE SEQUENCE</scope>
    <source>
        <strain evidence="15">CBS 168.71</strain>
    </source>
</reference>
<dbReference type="Pfam" id="PF04181">
    <property type="entry name" value="RPAP2_Rtr1"/>
    <property type="match status" value="1"/>
</dbReference>
<evidence type="ECO:0000256" key="8">
    <source>
        <dbReference type="ARBA" id="ARBA00023242"/>
    </source>
</evidence>
<proteinExistence type="inferred from homology"/>
<keyword evidence="4 12" id="KW-0863">Zinc-finger</keyword>
<keyword evidence="16" id="KW-1185">Reference proteome</keyword>
<evidence type="ECO:0000256" key="9">
    <source>
        <dbReference type="ARBA" id="ARBA00047761"/>
    </source>
</evidence>
<feature type="region of interest" description="Disordered" evidence="13">
    <location>
        <begin position="307"/>
        <end position="381"/>
    </location>
</feature>
<dbReference type="EC" id="3.1.3.16" evidence="12"/>
<feature type="compositionally biased region" description="Gly residues" evidence="13">
    <location>
        <begin position="227"/>
        <end position="243"/>
    </location>
</feature>
<protein>
    <recommendedName>
        <fullName evidence="12">RNA polymerase II subunit B1 CTD phosphatase RPAP2 homolog</fullName>
        <ecNumber evidence="12">3.1.3.16</ecNumber>
    </recommendedName>
</protein>
<evidence type="ECO:0000256" key="13">
    <source>
        <dbReference type="SAM" id="MobiDB-lite"/>
    </source>
</evidence>
<dbReference type="GO" id="GO:0005737">
    <property type="term" value="C:cytoplasm"/>
    <property type="evidence" value="ECO:0007669"/>
    <property type="project" value="TreeGrafter"/>
</dbReference>
<feature type="region of interest" description="Disordered" evidence="13">
    <location>
        <begin position="224"/>
        <end position="256"/>
    </location>
</feature>
<comment type="catalytic activity">
    <reaction evidence="9 12">
        <text>O-phospho-L-seryl-[protein] + H2O = L-seryl-[protein] + phosphate</text>
        <dbReference type="Rhea" id="RHEA:20629"/>
        <dbReference type="Rhea" id="RHEA-COMP:9863"/>
        <dbReference type="Rhea" id="RHEA-COMP:11604"/>
        <dbReference type="ChEBI" id="CHEBI:15377"/>
        <dbReference type="ChEBI" id="CHEBI:29999"/>
        <dbReference type="ChEBI" id="CHEBI:43474"/>
        <dbReference type="ChEBI" id="CHEBI:83421"/>
        <dbReference type="EC" id="3.1.3.16"/>
    </reaction>
</comment>
<feature type="region of interest" description="Disordered" evidence="13">
    <location>
        <begin position="268"/>
        <end position="290"/>
    </location>
</feature>
<dbReference type="PANTHER" id="PTHR14732">
    <property type="entry name" value="RNA POLYMERASE II SUBUNIT B1 CTD PHOSPHATASE RPAP2-RELATED"/>
    <property type="match status" value="1"/>
</dbReference>
<dbReference type="PANTHER" id="PTHR14732:SF0">
    <property type="entry name" value="RNA POLYMERASE II SUBUNIT B1 CTD PHOSPHATASE RPAP2-RELATED"/>
    <property type="match status" value="1"/>
</dbReference>
<dbReference type="EMBL" id="JAUEPN010000005">
    <property type="protein sequence ID" value="KAK3294078.1"/>
    <property type="molecule type" value="Genomic_DNA"/>
</dbReference>
<feature type="region of interest" description="Disordered" evidence="13">
    <location>
        <begin position="1"/>
        <end position="66"/>
    </location>
</feature>
<evidence type="ECO:0000256" key="5">
    <source>
        <dbReference type="ARBA" id="ARBA00022801"/>
    </source>
</evidence>
<comment type="catalytic activity">
    <reaction evidence="10 12">
        <text>O-phospho-L-threonyl-[protein] + H2O = L-threonyl-[protein] + phosphate</text>
        <dbReference type="Rhea" id="RHEA:47004"/>
        <dbReference type="Rhea" id="RHEA-COMP:11060"/>
        <dbReference type="Rhea" id="RHEA-COMP:11605"/>
        <dbReference type="ChEBI" id="CHEBI:15377"/>
        <dbReference type="ChEBI" id="CHEBI:30013"/>
        <dbReference type="ChEBI" id="CHEBI:43474"/>
        <dbReference type="ChEBI" id="CHEBI:61977"/>
        <dbReference type="EC" id="3.1.3.16"/>
    </reaction>
</comment>
<evidence type="ECO:0000256" key="12">
    <source>
        <dbReference type="RuleBase" id="RU367080"/>
    </source>
</evidence>
<keyword evidence="3 12" id="KW-0479">Metal-binding</keyword>
<dbReference type="RefSeq" id="XP_062657592.1">
    <property type="nucleotide sequence ID" value="XM_062804018.1"/>
</dbReference>
<evidence type="ECO:0000256" key="2">
    <source>
        <dbReference type="ARBA" id="ARBA00005676"/>
    </source>
</evidence>
<evidence type="ECO:0000259" key="14">
    <source>
        <dbReference type="PROSITE" id="PS51479"/>
    </source>
</evidence>
<name>A0AAE0LQT1_9PEZI</name>
<feature type="compositionally biased region" description="Acidic residues" evidence="13">
    <location>
        <begin position="361"/>
        <end position="381"/>
    </location>
</feature>
<evidence type="ECO:0000313" key="16">
    <source>
        <dbReference type="Proteomes" id="UP001278766"/>
    </source>
</evidence>
<keyword evidence="6 12" id="KW-0862">Zinc</keyword>
<feature type="compositionally biased region" description="Basic and acidic residues" evidence="13">
    <location>
        <begin position="268"/>
        <end position="278"/>
    </location>
</feature>
<evidence type="ECO:0000256" key="3">
    <source>
        <dbReference type="ARBA" id="ARBA00022723"/>
    </source>
</evidence>
<evidence type="ECO:0000256" key="11">
    <source>
        <dbReference type="PROSITE-ProRule" id="PRU00812"/>
    </source>
</evidence>
<evidence type="ECO:0000256" key="4">
    <source>
        <dbReference type="ARBA" id="ARBA00022771"/>
    </source>
</evidence>
<dbReference type="InterPro" id="IPR039693">
    <property type="entry name" value="Rtr1/RPAP2"/>
</dbReference>
<dbReference type="Gene3D" id="1.25.40.820">
    <property type="match status" value="1"/>
</dbReference>
<evidence type="ECO:0000256" key="7">
    <source>
        <dbReference type="ARBA" id="ARBA00022912"/>
    </source>
</evidence>